<dbReference type="EMBL" id="CP001928">
    <property type="protein sequence ID" value="ADI37829.1"/>
    <property type="molecule type" value="Genomic_DNA"/>
</dbReference>
<organism evidence="1 2">
    <name type="scientific">Waddlia chondrophila (strain ATCC VR-1470 / WSU 86-1044)</name>
    <dbReference type="NCBI Taxonomy" id="716544"/>
    <lineage>
        <taxon>Bacteria</taxon>
        <taxon>Pseudomonadati</taxon>
        <taxon>Chlamydiota</taxon>
        <taxon>Chlamydiia</taxon>
        <taxon>Parachlamydiales</taxon>
        <taxon>Waddliaceae</taxon>
        <taxon>Waddlia</taxon>
    </lineage>
</organism>
<dbReference type="AlphaFoldDB" id="D6YUL8"/>
<sequence>MILVAIHSAHIPRMEFLKHFLSQIHQNIDIQLILSTFMANDKLKKNCRVCGLVLDDPPWGEDGATPSFDYCPCCGVEFGYQDCSTEAAKHYRKCWISEGANWAEKNEMPFNWSLEEQLKNIPNEFK</sequence>
<reference evidence="1 2" key="1">
    <citation type="journal article" date="2010" name="PLoS ONE">
        <title>The Waddlia genome: a window into chlamydial biology.</title>
        <authorList>
            <person name="Bertelli C."/>
            <person name="Collyn F."/>
            <person name="Croxatto A."/>
            <person name="Ruckert C."/>
            <person name="Polkinghorne A."/>
            <person name="Kebbi-Beghdadi C."/>
            <person name="Goesmann A."/>
            <person name="Vaughan L."/>
            <person name="Greub G."/>
        </authorList>
    </citation>
    <scope>NUCLEOTIDE SEQUENCE [LARGE SCALE GENOMIC DNA]</scope>
    <source>
        <strain evidence="2">ATCC VR-1470 / WSU 86-1044</strain>
    </source>
</reference>
<dbReference type="KEGG" id="wch:wcw_0457"/>
<dbReference type="Proteomes" id="UP000001505">
    <property type="component" value="Chromosome"/>
</dbReference>
<protein>
    <submittedName>
        <fullName evidence="1">Uncharacterized protein</fullName>
    </submittedName>
</protein>
<evidence type="ECO:0000313" key="2">
    <source>
        <dbReference type="Proteomes" id="UP000001505"/>
    </source>
</evidence>
<dbReference type="HOGENOM" id="CLU_1980712_0_0_0"/>
<proteinExistence type="predicted"/>
<dbReference type="eggNOG" id="COG1592">
    <property type="taxonomic scope" value="Bacteria"/>
</dbReference>
<evidence type="ECO:0000313" key="1">
    <source>
        <dbReference type="EMBL" id="ADI37829.1"/>
    </source>
</evidence>
<gene>
    <name evidence="1" type="ordered locus">wcw_0457</name>
</gene>
<accession>D6YUL8</accession>
<dbReference type="STRING" id="716544.wcw_0457"/>
<keyword evidence="2" id="KW-1185">Reference proteome</keyword>
<name>D6YUL8_WADCW</name>